<dbReference type="InterPro" id="IPR001005">
    <property type="entry name" value="SANT/Myb"/>
</dbReference>
<dbReference type="Pfam" id="PF00249">
    <property type="entry name" value="Myb_DNA-binding"/>
    <property type="match status" value="1"/>
</dbReference>
<evidence type="ECO:0000256" key="2">
    <source>
        <dbReference type="ARBA" id="ARBA00022737"/>
    </source>
</evidence>
<evidence type="ECO:0000256" key="1">
    <source>
        <dbReference type="ARBA" id="ARBA00004123"/>
    </source>
</evidence>
<dbReference type="Gene3D" id="1.10.10.60">
    <property type="entry name" value="Homeodomain-like"/>
    <property type="match status" value="1"/>
</dbReference>
<proteinExistence type="predicted"/>
<dbReference type="SUPFAM" id="SSF46689">
    <property type="entry name" value="Homeodomain-like"/>
    <property type="match status" value="1"/>
</dbReference>
<evidence type="ECO:0000259" key="6">
    <source>
        <dbReference type="PROSITE" id="PS51294"/>
    </source>
</evidence>
<dbReference type="Proteomes" id="UP000824469">
    <property type="component" value="Unassembled WGS sequence"/>
</dbReference>
<reference evidence="7 8" key="1">
    <citation type="journal article" date="2021" name="Nat. Plants">
        <title>The Taxus genome provides insights into paclitaxel biosynthesis.</title>
        <authorList>
            <person name="Xiong X."/>
            <person name="Gou J."/>
            <person name="Liao Q."/>
            <person name="Li Y."/>
            <person name="Zhou Q."/>
            <person name="Bi G."/>
            <person name="Li C."/>
            <person name="Du R."/>
            <person name="Wang X."/>
            <person name="Sun T."/>
            <person name="Guo L."/>
            <person name="Liang H."/>
            <person name="Lu P."/>
            <person name="Wu Y."/>
            <person name="Zhang Z."/>
            <person name="Ro D.K."/>
            <person name="Shang Y."/>
            <person name="Huang S."/>
            <person name="Yan J."/>
        </authorList>
    </citation>
    <scope>NUCLEOTIDE SEQUENCE [LARGE SCALE GENOMIC DNA]</scope>
    <source>
        <strain evidence="7">Ta-2019</strain>
    </source>
</reference>
<accession>A0AA38GD15</accession>
<comment type="subcellular location">
    <subcellularLocation>
        <location evidence="1">Nucleus</location>
    </subcellularLocation>
</comment>
<evidence type="ECO:0000313" key="7">
    <source>
        <dbReference type="EMBL" id="KAH9320831.1"/>
    </source>
</evidence>
<dbReference type="PANTHER" id="PTHR47999:SF9">
    <property type="entry name" value="TRANSCRIPTION REPRESSOR MYB5-LIKE"/>
    <property type="match status" value="1"/>
</dbReference>
<keyword evidence="4" id="KW-0539">Nucleus</keyword>
<evidence type="ECO:0000256" key="4">
    <source>
        <dbReference type="ARBA" id="ARBA00023242"/>
    </source>
</evidence>
<evidence type="ECO:0000313" key="8">
    <source>
        <dbReference type="Proteomes" id="UP000824469"/>
    </source>
</evidence>
<dbReference type="GO" id="GO:0005634">
    <property type="term" value="C:nucleus"/>
    <property type="evidence" value="ECO:0007669"/>
    <property type="project" value="UniProtKB-SubCell"/>
</dbReference>
<dbReference type="PROSITE" id="PS50090">
    <property type="entry name" value="MYB_LIKE"/>
    <property type="match status" value="1"/>
</dbReference>
<feature type="domain" description="HTH myb-type" evidence="6">
    <location>
        <begin position="1"/>
        <end position="55"/>
    </location>
</feature>
<name>A0AA38GD15_TAXCH</name>
<protein>
    <submittedName>
        <fullName evidence="7">Uncharacterized protein</fullName>
    </submittedName>
</protein>
<dbReference type="FunFam" id="1.10.10.60:FF:000001">
    <property type="entry name" value="MYB-related transcription factor"/>
    <property type="match status" value="1"/>
</dbReference>
<dbReference type="PROSITE" id="PS51294">
    <property type="entry name" value="HTH_MYB"/>
    <property type="match status" value="2"/>
</dbReference>
<keyword evidence="8" id="KW-1185">Reference proteome</keyword>
<comment type="caution">
    <text evidence="7">The sequence shown here is derived from an EMBL/GenBank/DDBJ whole genome shotgun (WGS) entry which is preliminary data.</text>
</comment>
<dbReference type="AlphaFoldDB" id="A0AA38GD15"/>
<evidence type="ECO:0000259" key="5">
    <source>
        <dbReference type="PROSITE" id="PS50090"/>
    </source>
</evidence>
<dbReference type="PANTHER" id="PTHR47999">
    <property type="entry name" value="TRANSCRIPTION FACTOR MYB8-RELATED-RELATED"/>
    <property type="match status" value="1"/>
</dbReference>
<organism evidence="7 8">
    <name type="scientific">Taxus chinensis</name>
    <name type="common">Chinese yew</name>
    <name type="synonym">Taxus wallichiana var. chinensis</name>
    <dbReference type="NCBI Taxonomy" id="29808"/>
    <lineage>
        <taxon>Eukaryota</taxon>
        <taxon>Viridiplantae</taxon>
        <taxon>Streptophyta</taxon>
        <taxon>Embryophyta</taxon>
        <taxon>Tracheophyta</taxon>
        <taxon>Spermatophyta</taxon>
        <taxon>Pinopsida</taxon>
        <taxon>Pinidae</taxon>
        <taxon>Conifers II</taxon>
        <taxon>Cupressales</taxon>
        <taxon>Taxaceae</taxon>
        <taxon>Taxus</taxon>
    </lineage>
</organism>
<keyword evidence="3" id="KW-0238">DNA-binding</keyword>
<dbReference type="GO" id="GO:0003677">
    <property type="term" value="F:DNA binding"/>
    <property type="evidence" value="ECO:0007669"/>
    <property type="project" value="UniProtKB-KW"/>
</dbReference>
<keyword evidence="2" id="KW-0677">Repeat</keyword>
<feature type="non-terminal residue" evidence="7">
    <location>
        <position position="78"/>
    </location>
</feature>
<evidence type="ECO:0000256" key="3">
    <source>
        <dbReference type="ARBA" id="ARBA00023125"/>
    </source>
</evidence>
<dbReference type="InterPro" id="IPR015495">
    <property type="entry name" value="Myb_TF_plants"/>
</dbReference>
<sequence length="78" mass="9163">MTKRGPWTPQEDLLLINYIQAHGEGRWRTLPENAGLQRCGKGCRLRWVNYLRPNVKRGNISLEEEDLIIRLHKLLGNR</sequence>
<dbReference type="EMBL" id="JAHRHJ020000003">
    <property type="protein sequence ID" value="KAH9320831.1"/>
    <property type="molecule type" value="Genomic_DNA"/>
</dbReference>
<feature type="domain" description="Myb-like" evidence="5">
    <location>
        <begin position="1"/>
        <end position="51"/>
    </location>
</feature>
<gene>
    <name evidence="7" type="ORF">KI387_015470</name>
</gene>
<dbReference type="CDD" id="cd00167">
    <property type="entry name" value="SANT"/>
    <property type="match status" value="1"/>
</dbReference>
<dbReference type="InterPro" id="IPR009057">
    <property type="entry name" value="Homeodomain-like_sf"/>
</dbReference>
<dbReference type="InterPro" id="IPR017930">
    <property type="entry name" value="Myb_dom"/>
</dbReference>
<feature type="domain" description="HTH myb-type" evidence="6">
    <location>
        <begin position="56"/>
        <end position="78"/>
    </location>
</feature>
<dbReference type="OMA" id="LQCVKEH"/>
<dbReference type="SMART" id="SM00717">
    <property type="entry name" value="SANT"/>
    <property type="match status" value="1"/>
</dbReference>